<evidence type="ECO:0000256" key="2">
    <source>
        <dbReference type="ARBA" id="ARBA00002513"/>
    </source>
</evidence>
<keyword evidence="7" id="KW-0093">Biotin biosynthesis</keyword>
<dbReference type="Gene3D" id="3.40.640.10">
    <property type="entry name" value="Type I PLP-dependent aspartate aminotransferase-like (Major domain)"/>
    <property type="match status" value="1"/>
</dbReference>
<comment type="caution">
    <text evidence="13">The sequence shown here is derived from an EMBL/GenBank/DDBJ whole genome shotgun (WGS) entry which is preliminary data.</text>
</comment>
<organism evidence="13 14">
    <name type="scientific">Thermoflavimicrobium daqui</name>
    <dbReference type="NCBI Taxonomy" id="2137476"/>
    <lineage>
        <taxon>Bacteria</taxon>
        <taxon>Bacillati</taxon>
        <taxon>Bacillota</taxon>
        <taxon>Bacilli</taxon>
        <taxon>Bacillales</taxon>
        <taxon>Thermoactinomycetaceae</taxon>
        <taxon>Thermoflavimicrobium</taxon>
    </lineage>
</organism>
<evidence type="ECO:0000313" key="14">
    <source>
        <dbReference type="Proteomes" id="UP000251213"/>
    </source>
</evidence>
<dbReference type="InterPro" id="IPR015424">
    <property type="entry name" value="PyrdxlP-dep_Trfase"/>
</dbReference>
<protein>
    <recommendedName>
        <fullName evidence="11">8-amino-7-ketopelargonate synthase</fullName>
        <ecNumber evidence="11">2.3.1.47</ecNumber>
    </recommendedName>
</protein>
<evidence type="ECO:0000313" key="13">
    <source>
        <dbReference type="EMBL" id="RAL26429.1"/>
    </source>
</evidence>
<dbReference type="Pfam" id="PF00155">
    <property type="entry name" value="Aminotran_1_2"/>
    <property type="match status" value="1"/>
</dbReference>
<evidence type="ECO:0000256" key="6">
    <source>
        <dbReference type="ARBA" id="ARBA00022679"/>
    </source>
</evidence>
<comment type="similarity">
    <text evidence="4 11">Belongs to the class-II pyridoxal-phosphate-dependent aminotransferase family. BioF subfamily.</text>
</comment>
<dbReference type="UniPathway" id="UPA00078"/>
<evidence type="ECO:0000256" key="7">
    <source>
        <dbReference type="ARBA" id="ARBA00022756"/>
    </source>
</evidence>
<dbReference type="AlphaFoldDB" id="A0A364K803"/>
<dbReference type="PANTHER" id="PTHR13693">
    <property type="entry name" value="CLASS II AMINOTRANSFERASE/8-AMINO-7-OXONONANOATE SYNTHASE"/>
    <property type="match status" value="1"/>
</dbReference>
<comment type="subunit">
    <text evidence="5 11">Homodimer.</text>
</comment>
<dbReference type="SUPFAM" id="SSF53383">
    <property type="entry name" value="PLP-dependent transferases"/>
    <property type="match status" value="1"/>
</dbReference>
<sequence length="393" mass="43754">MNSWEMMIHAKLASMAEEGLQRELRPIKDASQPILMYQGKELVNFSSNNYLGLAGHPQIIAAQQRSAEQGAGATASRLIIGHDEEMEELEEELASFHQHEAALVLANGYMANVGILSSFLGRHDAVFSDRLNHASIVDGIRLSRATHFRYRHGDLNHLEELLKKAKTRGIKRQLIVTDSVFSMDGDIAPLRDIVFLKQKYGTALLIDEAHAGGVFGKHGEGLAHELQISEQVDLHMGTFSKAYGVYGAYVLARKEWIQYLHHTCRSFIYTTALPPTVIGGIRQAIQLVKEGMNLRIDLSKKSQYFRDELVKAGFDIGGSTTQIIPVCIGDENTTLTFSRKLIERGIMSVAIRPPTVPKGTARLRFSLMANHQWENIQSALVAIKEIGKELEVI</sequence>
<keyword evidence="8 10" id="KW-0663">Pyridoxal phosphate</keyword>
<dbReference type="InterPro" id="IPR001917">
    <property type="entry name" value="Aminotrans_II_pyridoxalP_BS"/>
</dbReference>
<evidence type="ECO:0000256" key="11">
    <source>
        <dbReference type="RuleBase" id="RU003693"/>
    </source>
</evidence>
<dbReference type="OrthoDB" id="9807157at2"/>
<dbReference type="PANTHER" id="PTHR13693:SF100">
    <property type="entry name" value="8-AMINO-7-OXONONANOATE SYNTHASE"/>
    <property type="match status" value="1"/>
</dbReference>
<dbReference type="InterPro" id="IPR015422">
    <property type="entry name" value="PyrdxlP-dep_Trfase_small"/>
</dbReference>
<evidence type="ECO:0000256" key="8">
    <source>
        <dbReference type="ARBA" id="ARBA00022898"/>
    </source>
</evidence>
<evidence type="ECO:0000259" key="12">
    <source>
        <dbReference type="Pfam" id="PF00155"/>
    </source>
</evidence>
<dbReference type="EMBL" id="QJKK01000002">
    <property type="protein sequence ID" value="RAL26429.1"/>
    <property type="molecule type" value="Genomic_DNA"/>
</dbReference>
<reference evidence="13 14" key="1">
    <citation type="submission" date="2018-06" db="EMBL/GenBank/DDBJ databases">
        <title>Thermoflavimicrobium daqus sp. nov., a thermophilic microbe isolated from Moutai-flavour Daqu.</title>
        <authorList>
            <person name="Wang X."/>
            <person name="Zhou H."/>
        </authorList>
    </citation>
    <scope>NUCLEOTIDE SEQUENCE [LARGE SCALE GENOMIC DNA]</scope>
    <source>
        <strain evidence="13 14">FBKL4.011</strain>
    </source>
</reference>
<dbReference type="RefSeq" id="WP_113658113.1">
    <property type="nucleotide sequence ID" value="NZ_KZ845664.1"/>
</dbReference>
<comment type="cofactor">
    <cofactor evidence="1 10 11">
        <name>pyridoxal 5'-phosphate</name>
        <dbReference type="ChEBI" id="CHEBI:597326"/>
    </cofactor>
</comment>
<evidence type="ECO:0000256" key="9">
    <source>
        <dbReference type="ARBA" id="ARBA00047715"/>
    </source>
</evidence>
<dbReference type="Proteomes" id="UP000251213">
    <property type="component" value="Unassembled WGS sequence"/>
</dbReference>
<dbReference type="InterPro" id="IPR004839">
    <property type="entry name" value="Aminotransferase_I/II_large"/>
</dbReference>
<feature type="modified residue" description="N6-(pyridoxal phosphate)lysine" evidence="10">
    <location>
        <position position="241"/>
    </location>
</feature>
<dbReference type="InterPro" id="IPR050087">
    <property type="entry name" value="AON_synthase_class-II"/>
</dbReference>
<keyword evidence="14" id="KW-1185">Reference proteome</keyword>
<proteinExistence type="inferred from homology"/>
<comment type="pathway">
    <text evidence="3 11">Cofactor biosynthesis; biotin biosynthesis.</text>
</comment>
<evidence type="ECO:0000256" key="10">
    <source>
        <dbReference type="PIRSR" id="PIRSR604723-51"/>
    </source>
</evidence>
<reference evidence="13 14" key="2">
    <citation type="submission" date="2018-06" db="EMBL/GenBank/DDBJ databases">
        <authorList>
            <person name="Zhirakovskaya E."/>
        </authorList>
    </citation>
    <scope>NUCLEOTIDE SEQUENCE [LARGE SCALE GENOMIC DNA]</scope>
    <source>
        <strain evidence="13 14">FBKL4.011</strain>
    </source>
</reference>
<evidence type="ECO:0000256" key="3">
    <source>
        <dbReference type="ARBA" id="ARBA00004746"/>
    </source>
</evidence>
<dbReference type="GO" id="GO:0008710">
    <property type="term" value="F:8-amino-7-oxononanoate synthase activity"/>
    <property type="evidence" value="ECO:0007669"/>
    <property type="project" value="UniProtKB-UniRule"/>
</dbReference>
<gene>
    <name evidence="13" type="primary">bioF</name>
    <name evidence="13" type="ORF">DL897_05410</name>
</gene>
<evidence type="ECO:0000256" key="1">
    <source>
        <dbReference type="ARBA" id="ARBA00001933"/>
    </source>
</evidence>
<dbReference type="PROSITE" id="PS00599">
    <property type="entry name" value="AA_TRANSFER_CLASS_2"/>
    <property type="match status" value="1"/>
</dbReference>
<dbReference type="CDD" id="cd06454">
    <property type="entry name" value="KBL_like"/>
    <property type="match status" value="1"/>
</dbReference>
<comment type="catalytic activity">
    <reaction evidence="9 11">
        <text>6-carboxyhexanoyl-[ACP] + L-alanine + H(+) = (8S)-8-amino-7-oxononanoate + holo-[ACP] + CO2</text>
        <dbReference type="Rhea" id="RHEA:42288"/>
        <dbReference type="Rhea" id="RHEA-COMP:9685"/>
        <dbReference type="Rhea" id="RHEA-COMP:9955"/>
        <dbReference type="ChEBI" id="CHEBI:15378"/>
        <dbReference type="ChEBI" id="CHEBI:16526"/>
        <dbReference type="ChEBI" id="CHEBI:57972"/>
        <dbReference type="ChEBI" id="CHEBI:64479"/>
        <dbReference type="ChEBI" id="CHEBI:78846"/>
        <dbReference type="ChEBI" id="CHEBI:149468"/>
        <dbReference type="EC" id="2.3.1.47"/>
    </reaction>
</comment>
<dbReference type="InterPro" id="IPR015421">
    <property type="entry name" value="PyrdxlP-dep_Trfase_major"/>
</dbReference>
<keyword evidence="6 11" id="KW-0808">Transferase</keyword>
<name>A0A364K803_9BACL</name>
<dbReference type="EC" id="2.3.1.47" evidence="11"/>
<evidence type="ECO:0000256" key="4">
    <source>
        <dbReference type="ARBA" id="ARBA00010008"/>
    </source>
</evidence>
<dbReference type="GO" id="GO:0009102">
    <property type="term" value="P:biotin biosynthetic process"/>
    <property type="evidence" value="ECO:0007669"/>
    <property type="project" value="UniProtKB-UniRule"/>
</dbReference>
<feature type="domain" description="Aminotransferase class I/classII large" evidence="12">
    <location>
        <begin position="41"/>
        <end position="383"/>
    </location>
</feature>
<accession>A0A364K803</accession>
<evidence type="ECO:0000256" key="5">
    <source>
        <dbReference type="ARBA" id="ARBA00011738"/>
    </source>
</evidence>
<dbReference type="Gene3D" id="3.90.1150.10">
    <property type="entry name" value="Aspartate Aminotransferase, domain 1"/>
    <property type="match status" value="1"/>
</dbReference>
<dbReference type="InterPro" id="IPR004723">
    <property type="entry name" value="AONS_Archaea/Proteobacteria"/>
</dbReference>
<comment type="function">
    <text evidence="2 11">Catalyzes the decarboxylative condensation of pimeloyl-[acyl-carrier protein] and L-alanine to produce 8-amino-7-oxononanoate (AON), [acyl-carrier protein], and carbon dioxide.</text>
</comment>
<dbReference type="GO" id="GO:0030170">
    <property type="term" value="F:pyridoxal phosphate binding"/>
    <property type="evidence" value="ECO:0007669"/>
    <property type="project" value="InterPro"/>
</dbReference>
<dbReference type="NCBIfam" id="TIGR00858">
    <property type="entry name" value="bioF"/>
    <property type="match status" value="1"/>
</dbReference>